<feature type="compositionally biased region" description="Basic and acidic residues" evidence="1">
    <location>
        <begin position="13"/>
        <end position="25"/>
    </location>
</feature>
<feature type="region of interest" description="Disordered" evidence="1">
    <location>
        <begin position="43"/>
        <end position="104"/>
    </location>
</feature>
<reference evidence="2 3" key="1">
    <citation type="submission" date="2019-06" db="EMBL/GenBank/DDBJ databases">
        <title>Saccharibacillus brassicae sp. nov., an endophytic bacterium isolated from Chinese cabbage seeds (Brassica pekinensis).</title>
        <authorList>
            <person name="Jiang L."/>
            <person name="Lee J."/>
            <person name="Kim S.W."/>
        </authorList>
    </citation>
    <scope>NUCLEOTIDE SEQUENCE [LARGE SCALE GENOMIC DNA]</scope>
    <source>
        <strain evidence="3">KCTC 43072 / ATSA2</strain>
    </source>
</reference>
<feature type="compositionally biased region" description="Basic and acidic residues" evidence="1">
    <location>
        <begin position="73"/>
        <end position="86"/>
    </location>
</feature>
<evidence type="ECO:0000313" key="3">
    <source>
        <dbReference type="Proteomes" id="UP000316968"/>
    </source>
</evidence>
<dbReference type="OrthoDB" id="2476294at2"/>
<feature type="region of interest" description="Disordered" evidence="1">
    <location>
        <begin position="1"/>
        <end position="29"/>
    </location>
</feature>
<dbReference type="RefSeq" id="WP_141449417.1">
    <property type="nucleotide sequence ID" value="NZ_CP041217.1"/>
</dbReference>
<evidence type="ECO:0000256" key="1">
    <source>
        <dbReference type="SAM" id="MobiDB-lite"/>
    </source>
</evidence>
<gene>
    <name evidence="2" type="ORF">FFV09_19700</name>
</gene>
<sequence>MMKAIEVQLAVHRAPETSRMQHEQLQRPLTDQMQIAERANVELERARHRSAPTAEAADTKIRKDGHGSGQHESGSDDSREREEAEARLAAAPHPFKGKHLDLSL</sequence>
<keyword evidence="3" id="KW-1185">Reference proteome</keyword>
<feature type="compositionally biased region" description="Basic and acidic residues" evidence="1">
    <location>
        <begin position="57"/>
        <end position="66"/>
    </location>
</feature>
<accession>A0A4Y6UYP9</accession>
<dbReference type="EMBL" id="CP041217">
    <property type="protein sequence ID" value="QDH22879.1"/>
    <property type="molecule type" value="Genomic_DNA"/>
</dbReference>
<proteinExistence type="predicted"/>
<organism evidence="2 3">
    <name type="scientific">Saccharibacillus brassicae</name>
    <dbReference type="NCBI Taxonomy" id="2583377"/>
    <lineage>
        <taxon>Bacteria</taxon>
        <taxon>Bacillati</taxon>
        <taxon>Bacillota</taxon>
        <taxon>Bacilli</taxon>
        <taxon>Bacillales</taxon>
        <taxon>Paenibacillaceae</taxon>
        <taxon>Saccharibacillus</taxon>
    </lineage>
</organism>
<dbReference type="AlphaFoldDB" id="A0A4Y6UYP9"/>
<evidence type="ECO:0000313" key="2">
    <source>
        <dbReference type="EMBL" id="QDH22879.1"/>
    </source>
</evidence>
<protein>
    <submittedName>
        <fullName evidence="2">Uncharacterized protein</fullName>
    </submittedName>
</protein>
<dbReference type="Proteomes" id="UP000316968">
    <property type="component" value="Chromosome"/>
</dbReference>
<dbReference type="KEGG" id="saca:FFV09_19700"/>
<name>A0A4Y6UYP9_SACBS</name>